<dbReference type="EMBL" id="JAEFCI010007951">
    <property type="protein sequence ID" value="KAG5458766.1"/>
    <property type="molecule type" value="Genomic_DNA"/>
</dbReference>
<keyword evidence="3" id="KW-1185">Reference proteome</keyword>
<dbReference type="AlphaFoldDB" id="A0A8H8DHU0"/>
<feature type="compositionally biased region" description="Low complexity" evidence="1">
    <location>
        <begin position="18"/>
        <end position="31"/>
    </location>
</feature>
<feature type="region of interest" description="Disordered" evidence="1">
    <location>
        <begin position="1"/>
        <end position="68"/>
    </location>
</feature>
<evidence type="ECO:0000313" key="3">
    <source>
        <dbReference type="Proteomes" id="UP000673691"/>
    </source>
</evidence>
<reference evidence="2 3" key="1">
    <citation type="journal article" name="Sci. Rep.">
        <title>Genome-scale phylogenetic analyses confirm Olpidium as the closest living zoosporic fungus to the non-flagellated, terrestrial fungi.</title>
        <authorList>
            <person name="Chang Y."/>
            <person name="Rochon D."/>
            <person name="Sekimoto S."/>
            <person name="Wang Y."/>
            <person name="Chovatia M."/>
            <person name="Sandor L."/>
            <person name="Salamov A."/>
            <person name="Grigoriev I.V."/>
            <person name="Stajich J.E."/>
            <person name="Spatafora J.W."/>
        </authorList>
    </citation>
    <scope>NUCLEOTIDE SEQUENCE [LARGE SCALE GENOMIC DNA]</scope>
    <source>
        <strain evidence="2">S191</strain>
    </source>
</reference>
<evidence type="ECO:0000313" key="2">
    <source>
        <dbReference type="EMBL" id="KAG5458766.1"/>
    </source>
</evidence>
<feature type="compositionally biased region" description="Basic and acidic residues" evidence="1">
    <location>
        <begin position="103"/>
        <end position="116"/>
    </location>
</feature>
<gene>
    <name evidence="2" type="ORF">BJ554DRAFT_952</name>
</gene>
<organism evidence="2 3">
    <name type="scientific">Olpidium bornovanus</name>
    <dbReference type="NCBI Taxonomy" id="278681"/>
    <lineage>
        <taxon>Eukaryota</taxon>
        <taxon>Fungi</taxon>
        <taxon>Fungi incertae sedis</taxon>
        <taxon>Olpidiomycota</taxon>
        <taxon>Olpidiomycotina</taxon>
        <taxon>Olpidiomycetes</taxon>
        <taxon>Olpidiales</taxon>
        <taxon>Olpidiaceae</taxon>
        <taxon>Olpidium</taxon>
    </lineage>
</organism>
<comment type="caution">
    <text evidence="2">The sequence shown here is derived from an EMBL/GenBank/DDBJ whole genome shotgun (WGS) entry which is preliminary data.</text>
</comment>
<proteinExistence type="predicted"/>
<sequence length="188" mass="19730">MEAERQTPPATAPNSLCAVSSSSSPAVPEPSQLRVSPWSGFHKKPLGVRPSGGVSPSVPPAAARPATNAAADCGICEPEVREGKCHRNSPPEARSSGQCVFPAKRDERTAHTDAPRPPRLPHSCQVRQAGGGVKCQSGRHEPVAVAGEPGNAQLNDDDFPIRGLDIRIADIMVENCIGCVVPATRRPL</sequence>
<dbReference type="Proteomes" id="UP000673691">
    <property type="component" value="Unassembled WGS sequence"/>
</dbReference>
<protein>
    <submittedName>
        <fullName evidence="2">Uncharacterized protein</fullName>
    </submittedName>
</protein>
<accession>A0A8H8DHU0</accession>
<dbReference type="OrthoDB" id="310654at2759"/>
<name>A0A8H8DHU0_9FUNG</name>
<feature type="region of interest" description="Disordered" evidence="1">
    <location>
        <begin position="81"/>
        <end position="137"/>
    </location>
</feature>
<evidence type="ECO:0000256" key="1">
    <source>
        <dbReference type="SAM" id="MobiDB-lite"/>
    </source>
</evidence>
<feature type="compositionally biased region" description="Low complexity" evidence="1">
    <location>
        <begin position="47"/>
        <end position="68"/>
    </location>
</feature>